<dbReference type="EMBL" id="MN448289">
    <property type="protein sequence ID" value="QFG74626.1"/>
    <property type="molecule type" value="Genomic_DNA"/>
</dbReference>
<organism evidence="1">
    <name type="scientific">Megaviridae environmental sample</name>
    <dbReference type="NCBI Taxonomy" id="1737588"/>
    <lineage>
        <taxon>Viruses</taxon>
        <taxon>Varidnaviria</taxon>
        <taxon>Bamfordvirae</taxon>
        <taxon>Nucleocytoviricota</taxon>
        <taxon>Megaviricetes</taxon>
        <taxon>Imitervirales</taxon>
        <taxon>Mimiviridae</taxon>
        <taxon>environmental samples</taxon>
    </lineage>
</organism>
<evidence type="ECO:0000313" key="1">
    <source>
        <dbReference type="EMBL" id="QFG74626.1"/>
    </source>
</evidence>
<accession>A0A5J6VKB2</accession>
<protein>
    <submittedName>
        <fullName evidence="1">Uncharacterized protein</fullName>
    </submittedName>
</protein>
<proteinExistence type="predicted"/>
<name>A0A5J6VKB2_9VIRU</name>
<reference evidence="1" key="1">
    <citation type="journal article" date="2019" name="Philos. Trans. R. Soc. Lond., B, Biol. Sci.">
        <title>Targeted metagenomic recovery of four divergent viruses reveals shared and distinctive characteristics of giant viruses of marine eukaryotes.</title>
        <authorList>
            <person name="Needham D.M."/>
            <person name="Poirier C."/>
            <person name="Hehenberger E."/>
            <person name="Jimenez V."/>
            <person name="Swalwell J.E."/>
            <person name="Santoro A.E."/>
            <person name="Worden A.Z."/>
        </authorList>
    </citation>
    <scope>NUCLEOTIDE SEQUENCE</scope>
    <source>
        <strain evidence="1">MPacV-611</strain>
    </source>
</reference>
<sequence>MDKNYQEIIIKLNKIEDKLDLLISKIDKDINPPCEKMSRHINFIEDTYSKLKYPLEFISNKIGYSDTNLSLPEPNKN</sequence>